<dbReference type="Proteomes" id="UP000059680">
    <property type="component" value="Chromosome 4"/>
</dbReference>
<protein>
    <submittedName>
        <fullName evidence="2">Os04g0182400 protein</fullName>
    </submittedName>
</protein>
<feature type="compositionally biased region" description="Polar residues" evidence="1">
    <location>
        <begin position="105"/>
        <end position="125"/>
    </location>
</feature>
<proteinExistence type="predicted"/>
<feature type="region of interest" description="Disordered" evidence="1">
    <location>
        <begin position="100"/>
        <end position="125"/>
    </location>
</feature>
<dbReference type="Gramene" id="Os04t0182400-00">
    <property type="protein sequence ID" value="Os04t0182400-00"/>
    <property type="gene ID" value="Os04g0182400"/>
</dbReference>
<evidence type="ECO:0000313" key="3">
    <source>
        <dbReference type="Proteomes" id="UP000059680"/>
    </source>
</evidence>
<sequence>MESTSTPSRKAPLSVAVSISVAEHMSARHTSYIARCARGAMPEAIPRLDPSTMTSLTKAPTAVPDVCVPWSSSVLARPPMSLLLHGAPPKSHLPRHLAGGGRIPSSPNETWRGSTPLSRTPTMTPSPMFPATLHAPVRGVLMPSSRGVSVVVRVYVESGTASTHHCSLAMAAASRGLSRAVNPLTTCW</sequence>
<dbReference type="PaxDb" id="39947-A0A0P0W7I8"/>
<organism evidence="2 3">
    <name type="scientific">Oryza sativa subsp. japonica</name>
    <name type="common">Rice</name>
    <dbReference type="NCBI Taxonomy" id="39947"/>
    <lineage>
        <taxon>Eukaryota</taxon>
        <taxon>Viridiplantae</taxon>
        <taxon>Streptophyta</taxon>
        <taxon>Embryophyta</taxon>
        <taxon>Tracheophyta</taxon>
        <taxon>Spermatophyta</taxon>
        <taxon>Magnoliopsida</taxon>
        <taxon>Liliopsida</taxon>
        <taxon>Poales</taxon>
        <taxon>Poaceae</taxon>
        <taxon>BOP clade</taxon>
        <taxon>Oryzoideae</taxon>
        <taxon>Oryzeae</taxon>
        <taxon>Oryzinae</taxon>
        <taxon>Oryza</taxon>
        <taxon>Oryza sativa</taxon>
    </lineage>
</organism>
<accession>A0A0P0W7I8</accession>
<reference evidence="3" key="1">
    <citation type="journal article" date="2005" name="Nature">
        <title>The map-based sequence of the rice genome.</title>
        <authorList>
            <consortium name="International rice genome sequencing project (IRGSP)"/>
            <person name="Matsumoto T."/>
            <person name="Wu J."/>
            <person name="Kanamori H."/>
            <person name="Katayose Y."/>
            <person name="Fujisawa M."/>
            <person name="Namiki N."/>
            <person name="Mizuno H."/>
            <person name="Yamamoto K."/>
            <person name="Antonio B.A."/>
            <person name="Baba T."/>
            <person name="Sakata K."/>
            <person name="Nagamura Y."/>
            <person name="Aoki H."/>
            <person name="Arikawa K."/>
            <person name="Arita K."/>
            <person name="Bito T."/>
            <person name="Chiden Y."/>
            <person name="Fujitsuka N."/>
            <person name="Fukunaka R."/>
            <person name="Hamada M."/>
            <person name="Harada C."/>
            <person name="Hayashi A."/>
            <person name="Hijishita S."/>
            <person name="Honda M."/>
            <person name="Hosokawa S."/>
            <person name="Ichikawa Y."/>
            <person name="Idonuma A."/>
            <person name="Iijima M."/>
            <person name="Ikeda M."/>
            <person name="Ikeno M."/>
            <person name="Ito K."/>
            <person name="Ito S."/>
            <person name="Ito T."/>
            <person name="Ito Y."/>
            <person name="Ito Y."/>
            <person name="Iwabuchi A."/>
            <person name="Kamiya K."/>
            <person name="Karasawa W."/>
            <person name="Kurita K."/>
            <person name="Katagiri S."/>
            <person name="Kikuta A."/>
            <person name="Kobayashi H."/>
            <person name="Kobayashi N."/>
            <person name="Machita K."/>
            <person name="Maehara T."/>
            <person name="Masukawa M."/>
            <person name="Mizubayashi T."/>
            <person name="Mukai Y."/>
            <person name="Nagasaki H."/>
            <person name="Nagata Y."/>
            <person name="Naito S."/>
            <person name="Nakashima M."/>
            <person name="Nakama Y."/>
            <person name="Nakamichi Y."/>
            <person name="Nakamura M."/>
            <person name="Meguro A."/>
            <person name="Negishi M."/>
            <person name="Ohta I."/>
            <person name="Ohta T."/>
            <person name="Okamoto M."/>
            <person name="Ono N."/>
            <person name="Saji S."/>
            <person name="Sakaguchi M."/>
            <person name="Sakai K."/>
            <person name="Shibata M."/>
            <person name="Shimokawa T."/>
            <person name="Song J."/>
            <person name="Takazaki Y."/>
            <person name="Terasawa K."/>
            <person name="Tsugane M."/>
            <person name="Tsuji K."/>
            <person name="Ueda S."/>
            <person name="Waki K."/>
            <person name="Yamagata H."/>
            <person name="Yamamoto M."/>
            <person name="Yamamoto S."/>
            <person name="Yamane H."/>
            <person name="Yoshiki S."/>
            <person name="Yoshihara R."/>
            <person name="Yukawa K."/>
            <person name="Zhong H."/>
            <person name="Yano M."/>
            <person name="Yuan Q."/>
            <person name="Ouyang S."/>
            <person name="Liu J."/>
            <person name="Jones K.M."/>
            <person name="Gansberger K."/>
            <person name="Moffat K."/>
            <person name="Hill J."/>
            <person name="Bera J."/>
            <person name="Fadrosh D."/>
            <person name="Jin S."/>
            <person name="Johri S."/>
            <person name="Kim M."/>
            <person name="Overton L."/>
            <person name="Reardon M."/>
            <person name="Tsitrin T."/>
            <person name="Vuong H."/>
            <person name="Weaver B."/>
            <person name="Ciecko A."/>
            <person name="Tallon L."/>
            <person name="Jackson J."/>
            <person name="Pai G."/>
            <person name="Aken S.V."/>
            <person name="Utterback T."/>
            <person name="Reidmuller S."/>
            <person name="Feldblyum T."/>
            <person name="Hsiao J."/>
            <person name="Zismann V."/>
            <person name="Iobst S."/>
            <person name="de Vazeille A.R."/>
            <person name="Buell C.R."/>
            <person name="Ying K."/>
            <person name="Li Y."/>
            <person name="Lu T."/>
            <person name="Huang Y."/>
            <person name="Zhao Q."/>
            <person name="Feng Q."/>
            <person name="Zhang L."/>
            <person name="Zhu J."/>
            <person name="Weng Q."/>
            <person name="Mu J."/>
            <person name="Lu Y."/>
            <person name="Fan D."/>
            <person name="Liu Y."/>
            <person name="Guan J."/>
            <person name="Zhang Y."/>
            <person name="Yu S."/>
            <person name="Liu X."/>
            <person name="Zhang Y."/>
            <person name="Hong G."/>
            <person name="Han B."/>
            <person name="Choisne N."/>
            <person name="Demange N."/>
            <person name="Orjeda G."/>
            <person name="Samain S."/>
            <person name="Cattolico L."/>
            <person name="Pelletier E."/>
            <person name="Couloux A."/>
            <person name="Segurens B."/>
            <person name="Wincker P."/>
            <person name="D'Hont A."/>
            <person name="Scarpelli C."/>
            <person name="Weissenbach J."/>
            <person name="Salanoubat M."/>
            <person name="Quetier F."/>
            <person name="Yu Y."/>
            <person name="Kim H.R."/>
            <person name="Rambo T."/>
            <person name="Currie J."/>
            <person name="Collura K."/>
            <person name="Luo M."/>
            <person name="Yang T."/>
            <person name="Ammiraju J.S.S."/>
            <person name="Engler F."/>
            <person name="Soderlund C."/>
            <person name="Wing R.A."/>
            <person name="Palmer L.E."/>
            <person name="de la Bastide M."/>
            <person name="Spiegel L."/>
            <person name="Nascimento L."/>
            <person name="Zutavern T."/>
            <person name="O'Shaughnessy A."/>
            <person name="Dike S."/>
            <person name="Dedhia N."/>
            <person name="Preston R."/>
            <person name="Balija V."/>
            <person name="McCombie W.R."/>
            <person name="Chow T."/>
            <person name="Chen H."/>
            <person name="Chung M."/>
            <person name="Chen C."/>
            <person name="Shaw J."/>
            <person name="Wu H."/>
            <person name="Hsiao K."/>
            <person name="Chao Y."/>
            <person name="Chu M."/>
            <person name="Cheng C."/>
            <person name="Hour A."/>
            <person name="Lee P."/>
            <person name="Lin S."/>
            <person name="Lin Y."/>
            <person name="Liou J."/>
            <person name="Liu S."/>
            <person name="Hsing Y."/>
            <person name="Raghuvanshi S."/>
            <person name="Mohanty A."/>
            <person name="Bharti A.K."/>
            <person name="Gaur A."/>
            <person name="Gupta V."/>
            <person name="Kumar D."/>
            <person name="Ravi V."/>
            <person name="Vij S."/>
            <person name="Kapur A."/>
            <person name="Khurana P."/>
            <person name="Khurana P."/>
            <person name="Khurana J.P."/>
            <person name="Tyagi A.K."/>
            <person name="Gaikwad K."/>
            <person name="Singh A."/>
            <person name="Dalal V."/>
            <person name="Srivastava S."/>
            <person name="Dixit A."/>
            <person name="Pal A.K."/>
            <person name="Ghazi I.A."/>
            <person name="Yadav M."/>
            <person name="Pandit A."/>
            <person name="Bhargava A."/>
            <person name="Sureshbabu K."/>
            <person name="Batra K."/>
            <person name="Sharma T.R."/>
            <person name="Mohapatra T."/>
            <person name="Singh N.K."/>
            <person name="Messing J."/>
            <person name="Nelson A.B."/>
            <person name="Fuks G."/>
            <person name="Kavchok S."/>
            <person name="Keizer G."/>
            <person name="Linton E."/>
            <person name="Llaca V."/>
            <person name="Song R."/>
            <person name="Tanyolac B."/>
            <person name="Young S."/>
            <person name="Ho-Il K."/>
            <person name="Hahn J.H."/>
            <person name="Sangsakoo G."/>
            <person name="Vanavichit A."/>
            <person name="de Mattos Luiz.A.T."/>
            <person name="Zimmer P.D."/>
            <person name="Malone G."/>
            <person name="Dellagostin O."/>
            <person name="de Oliveira A.C."/>
            <person name="Bevan M."/>
            <person name="Bancroft I."/>
            <person name="Minx P."/>
            <person name="Cordum H."/>
            <person name="Wilson R."/>
            <person name="Cheng Z."/>
            <person name="Jin W."/>
            <person name="Jiang J."/>
            <person name="Leong S.A."/>
            <person name="Iwama H."/>
            <person name="Gojobori T."/>
            <person name="Itoh T."/>
            <person name="Niimura Y."/>
            <person name="Fujii Y."/>
            <person name="Habara T."/>
            <person name="Sakai H."/>
            <person name="Sato Y."/>
            <person name="Wilson G."/>
            <person name="Kumar K."/>
            <person name="McCouch S."/>
            <person name="Juretic N."/>
            <person name="Hoen D."/>
            <person name="Wright S."/>
            <person name="Bruskiewich R."/>
            <person name="Bureau T."/>
            <person name="Miyao A."/>
            <person name="Hirochika H."/>
            <person name="Nishikawa T."/>
            <person name="Kadowaki K."/>
            <person name="Sugiura M."/>
            <person name="Burr B."/>
            <person name="Sasaki T."/>
        </authorList>
    </citation>
    <scope>NUCLEOTIDE SEQUENCE [LARGE SCALE GENOMIC DNA]</scope>
    <source>
        <strain evidence="3">cv. Nipponbare</strain>
    </source>
</reference>
<reference evidence="2 3" key="2">
    <citation type="journal article" date="2013" name="Plant Cell Physiol.">
        <title>Rice Annotation Project Database (RAP-DB): an integrative and interactive database for rice genomics.</title>
        <authorList>
            <person name="Sakai H."/>
            <person name="Lee S.S."/>
            <person name="Tanaka T."/>
            <person name="Numa H."/>
            <person name="Kim J."/>
            <person name="Kawahara Y."/>
            <person name="Wakimoto H."/>
            <person name="Yang C.C."/>
            <person name="Iwamoto M."/>
            <person name="Abe T."/>
            <person name="Yamada Y."/>
            <person name="Muto A."/>
            <person name="Inokuchi H."/>
            <person name="Ikemura T."/>
            <person name="Matsumoto T."/>
            <person name="Sasaki T."/>
            <person name="Itoh T."/>
        </authorList>
    </citation>
    <scope>NUCLEOTIDE SEQUENCE [LARGE SCALE GENOMIC DNA]</scope>
    <source>
        <strain evidence="3">cv. Nipponbare</strain>
    </source>
</reference>
<name>A0A0P0W7I8_ORYSJ</name>
<keyword evidence="3" id="KW-1185">Reference proteome</keyword>
<reference evidence="2 3" key="3">
    <citation type="journal article" date="2013" name="Rice">
        <title>Improvement of the Oryza sativa Nipponbare reference genome using next generation sequence and optical map data.</title>
        <authorList>
            <person name="Kawahara Y."/>
            <person name="de la Bastide M."/>
            <person name="Hamilton J.P."/>
            <person name="Kanamori H."/>
            <person name="McCombie W.R."/>
            <person name="Ouyang S."/>
            <person name="Schwartz D.C."/>
            <person name="Tanaka T."/>
            <person name="Wu J."/>
            <person name="Zhou S."/>
            <person name="Childs K.L."/>
            <person name="Davidson R.M."/>
            <person name="Lin H."/>
            <person name="Quesada-Ocampo L."/>
            <person name="Vaillancourt B."/>
            <person name="Sakai H."/>
            <person name="Lee S.S."/>
            <person name="Kim J."/>
            <person name="Numa H."/>
            <person name="Itoh T."/>
            <person name="Buell C.R."/>
            <person name="Matsumoto T."/>
        </authorList>
    </citation>
    <scope>NUCLEOTIDE SEQUENCE [LARGE SCALE GENOMIC DNA]</scope>
    <source>
        <strain evidence="3">cv. Nipponbare</strain>
    </source>
</reference>
<dbReference type="EMBL" id="AP014960">
    <property type="protein sequence ID" value="BAS87967.1"/>
    <property type="molecule type" value="Genomic_DNA"/>
</dbReference>
<evidence type="ECO:0000256" key="1">
    <source>
        <dbReference type="SAM" id="MobiDB-lite"/>
    </source>
</evidence>
<gene>
    <name evidence="2" type="ordered locus">Os04g0182400</name>
    <name evidence="2" type="ORF">OSNPB_040182400</name>
</gene>
<dbReference type="AlphaFoldDB" id="A0A0P0W7I8"/>
<dbReference type="InParanoid" id="A0A0P0W7I8"/>
<evidence type="ECO:0000313" key="2">
    <source>
        <dbReference type="EMBL" id="BAS87967.1"/>
    </source>
</evidence>